<feature type="compositionally biased region" description="Low complexity" evidence="1">
    <location>
        <begin position="156"/>
        <end position="177"/>
    </location>
</feature>
<protein>
    <submittedName>
        <fullName evidence="2">Uncharacterized protein</fullName>
    </submittedName>
</protein>
<dbReference type="Proteomes" id="UP000800093">
    <property type="component" value="Unassembled WGS sequence"/>
</dbReference>
<dbReference type="AlphaFoldDB" id="A0A9P4KCV3"/>
<evidence type="ECO:0000313" key="3">
    <source>
        <dbReference type="Proteomes" id="UP000800093"/>
    </source>
</evidence>
<reference evidence="3" key="1">
    <citation type="journal article" date="2020" name="Stud. Mycol.">
        <title>101 Dothideomycetes genomes: A test case for predicting lifestyles and emergence of pathogens.</title>
        <authorList>
            <person name="Haridas S."/>
            <person name="Albert R."/>
            <person name="Binder M."/>
            <person name="Bloem J."/>
            <person name="LaButti K."/>
            <person name="Salamov A."/>
            <person name="Andreopoulos B."/>
            <person name="Baker S."/>
            <person name="Barry K."/>
            <person name="Bills G."/>
            <person name="Bluhm B."/>
            <person name="Cannon C."/>
            <person name="Castanera R."/>
            <person name="Culley D."/>
            <person name="Daum C."/>
            <person name="Ezra D."/>
            <person name="Gonzalez J."/>
            <person name="Henrissat B."/>
            <person name="Kuo A."/>
            <person name="Liang C."/>
            <person name="Lipzen A."/>
            <person name="Lutzoni F."/>
            <person name="Magnuson J."/>
            <person name="Mondo S."/>
            <person name="Nolan M."/>
            <person name="Ohm R."/>
            <person name="Pangilinan J."/>
            <person name="Park H.-J."/>
            <person name="Ramirez L."/>
            <person name="Alfaro M."/>
            <person name="Sun H."/>
            <person name="Tritt A."/>
            <person name="Yoshinaga Y."/>
            <person name="Zwiers L.-H."/>
            <person name="Turgeon B."/>
            <person name="Goodwin S."/>
            <person name="Spatafora J."/>
            <person name="Crous P."/>
            <person name="Grigoriev I."/>
        </authorList>
    </citation>
    <scope>NUCLEOTIDE SEQUENCE [LARGE SCALE GENOMIC DNA]</scope>
    <source>
        <strain evidence="3">CBS 304.66</strain>
    </source>
</reference>
<gene>
    <name evidence="2" type="ORF">CC78DRAFT_577823</name>
</gene>
<sequence length="209" mass="22691">MCERESVWVCGCVPASRSPDCECSEGLSLAHPAQRPSPDQIGSLLLRKNYAIIALSVLLSSPPPPLPTATAAASPRDGPAFERIPTRKRTPRIFNHRSNPPYRPLPGLFPPWSHKVSEITPRLELTTTVAAAAAACNPACRSSLPSKEQIHHLTARRLGPSHPLPPSSRRLLPSARSTYPDYEPRAQFLLKPPASAPWASPPLDCGRVL</sequence>
<proteinExistence type="predicted"/>
<name>A0A9P4KCV3_9PLEO</name>
<accession>A0A9P4KCV3</accession>
<dbReference type="EMBL" id="ML986595">
    <property type="protein sequence ID" value="KAF2266902.1"/>
    <property type="molecule type" value="Genomic_DNA"/>
</dbReference>
<comment type="caution">
    <text evidence="2">The sequence shown here is derived from an EMBL/GenBank/DDBJ whole genome shotgun (WGS) entry which is preliminary data.</text>
</comment>
<evidence type="ECO:0000256" key="1">
    <source>
        <dbReference type="SAM" id="MobiDB-lite"/>
    </source>
</evidence>
<feature type="region of interest" description="Disordered" evidence="1">
    <location>
        <begin position="155"/>
        <end position="179"/>
    </location>
</feature>
<keyword evidence="3" id="KW-1185">Reference proteome</keyword>
<organism evidence="2 3">
    <name type="scientific">Lojkania enalia</name>
    <dbReference type="NCBI Taxonomy" id="147567"/>
    <lineage>
        <taxon>Eukaryota</taxon>
        <taxon>Fungi</taxon>
        <taxon>Dikarya</taxon>
        <taxon>Ascomycota</taxon>
        <taxon>Pezizomycotina</taxon>
        <taxon>Dothideomycetes</taxon>
        <taxon>Pleosporomycetidae</taxon>
        <taxon>Pleosporales</taxon>
        <taxon>Pleosporales incertae sedis</taxon>
        <taxon>Lojkania</taxon>
    </lineage>
</organism>
<evidence type="ECO:0000313" key="2">
    <source>
        <dbReference type="EMBL" id="KAF2266902.1"/>
    </source>
</evidence>